<feature type="region of interest" description="Disordered" evidence="1">
    <location>
        <begin position="1"/>
        <end position="32"/>
    </location>
</feature>
<protein>
    <submittedName>
        <fullName evidence="2">Uncharacterized protein</fullName>
    </submittedName>
</protein>
<name>A0A9Q0L0Z1_9MAGN</name>
<dbReference type="EMBL" id="JAMYWD010000001">
    <property type="protein sequence ID" value="KAJ4980270.1"/>
    <property type="molecule type" value="Genomic_DNA"/>
</dbReference>
<dbReference type="Proteomes" id="UP001141806">
    <property type="component" value="Unassembled WGS sequence"/>
</dbReference>
<gene>
    <name evidence="2" type="ORF">NE237_031107</name>
</gene>
<feature type="compositionally biased region" description="Polar residues" evidence="1">
    <location>
        <begin position="15"/>
        <end position="27"/>
    </location>
</feature>
<proteinExistence type="predicted"/>
<dbReference type="AlphaFoldDB" id="A0A9Q0L0Z1"/>
<evidence type="ECO:0000313" key="3">
    <source>
        <dbReference type="Proteomes" id="UP001141806"/>
    </source>
</evidence>
<sequence>MVNLKNHKQGKETEVSGTRTSPTQKSGPGQVEQHVVQVLDLVQMDPEASREPDYPFLHNSASARNVSVDPSFIRYPAVVTVEIAPNVVYATAQEMADANVGDQRFNISWALESMMASPISSGCISVTLSAKP</sequence>
<keyword evidence="3" id="KW-1185">Reference proteome</keyword>
<reference evidence="2" key="1">
    <citation type="journal article" date="2023" name="Plant J.">
        <title>The genome of the king protea, Protea cynaroides.</title>
        <authorList>
            <person name="Chang J."/>
            <person name="Duong T.A."/>
            <person name="Schoeman C."/>
            <person name="Ma X."/>
            <person name="Roodt D."/>
            <person name="Barker N."/>
            <person name="Li Z."/>
            <person name="Van de Peer Y."/>
            <person name="Mizrachi E."/>
        </authorList>
    </citation>
    <scope>NUCLEOTIDE SEQUENCE</scope>
    <source>
        <tissue evidence="2">Young leaves</tissue>
    </source>
</reference>
<evidence type="ECO:0000256" key="1">
    <source>
        <dbReference type="SAM" id="MobiDB-lite"/>
    </source>
</evidence>
<comment type="caution">
    <text evidence="2">The sequence shown here is derived from an EMBL/GenBank/DDBJ whole genome shotgun (WGS) entry which is preliminary data.</text>
</comment>
<organism evidence="2 3">
    <name type="scientific">Protea cynaroides</name>
    <dbReference type="NCBI Taxonomy" id="273540"/>
    <lineage>
        <taxon>Eukaryota</taxon>
        <taxon>Viridiplantae</taxon>
        <taxon>Streptophyta</taxon>
        <taxon>Embryophyta</taxon>
        <taxon>Tracheophyta</taxon>
        <taxon>Spermatophyta</taxon>
        <taxon>Magnoliopsida</taxon>
        <taxon>Proteales</taxon>
        <taxon>Proteaceae</taxon>
        <taxon>Protea</taxon>
    </lineage>
</organism>
<accession>A0A9Q0L0Z1</accession>
<evidence type="ECO:0000313" key="2">
    <source>
        <dbReference type="EMBL" id="KAJ4980270.1"/>
    </source>
</evidence>